<dbReference type="Proteomes" id="UP000225997">
    <property type="component" value="Unassembled WGS sequence"/>
</dbReference>
<comment type="caution">
    <text evidence="1">The sequence shown here is derived from an EMBL/GenBank/DDBJ whole genome shotgun (WGS) entry which is preliminary data.</text>
</comment>
<reference evidence="1 2" key="1">
    <citation type="submission" date="2017-09" db="EMBL/GenBank/DDBJ databases">
        <title>Large-scale bioinformatics analysis of Bacillus genomes uncovers conserved roles of natural products in bacterial physiology.</title>
        <authorList>
            <consortium name="Agbiome Team Llc"/>
            <person name="Bleich R.M."/>
            <person name="Grubbs K.J."/>
            <person name="Santa Maria K.C."/>
            <person name="Allen S.E."/>
            <person name="Farag S."/>
            <person name="Shank E.A."/>
            <person name="Bowers A."/>
        </authorList>
    </citation>
    <scope>NUCLEOTIDE SEQUENCE [LARGE SCALE GENOMIC DNA]</scope>
    <source>
        <strain evidence="1 2">AFS044250</strain>
    </source>
</reference>
<sequence>MIINFHGNREQNDKDYKKFMYLVADIYQECIDSGYTRDGAAGKTKYELEPMAIEETSKIILYLELSYYFAEQDLKDSFEIVYQKLKNVTSLPISIRELPAKINVSDQYRSEIDVKVRKIIRYFEENIFNDDRDSA</sequence>
<organism evidence="1 2">
    <name type="scientific">Bacillus toyonensis</name>
    <dbReference type="NCBI Taxonomy" id="155322"/>
    <lineage>
        <taxon>Bacteria</taxon>
        <taxon>Bacillati</taxon>
        <taxon>Bacillota</taxon>
        <taxon>Bacilli</taxon>
        <taxon>Bacillales</taxon>
        <taxon>Bacillaceae</taxon>
        <taxon>Bacillus</taxon>
        <taxon>Bacillus cereus group</taxon>
    </lineage>
</organism>
<gene>
    <name evidence="1" type="ORF">COF40_25280</name>
</gene>
<dbReference type="EMBL" id="NUSQ01000151">
    <property type="protein sequence ID" value="PHD63345.1"/>
    <property type="molecule type" value="Genomic_DNA"/>
</dbReference>
<name>A0A2B5Y0A0_9BACI</name>
<protein>
    <submittedName>
        <fullName evidence="1">Uncharacterized protein</fullName>
    </submittedName>
</protein>
<proteinExistence type="predicted"/>
<evidence type="ECO:0000313" key="2">
    <source>
        <dbReference type="Proteomes" id="UP000225997"/>
    </source>
</evidence>
<accession>A0A2B5Y0A0</accession>
<dbReference type="AlphaFoldDB" id="A0A2B5Y0A0"/>
<dbReference type="RefSeq" id="WP_100062239.1">
    <property type="nucleotide sequence ID" value="NZ_NUSQ01000151.1"/>
</dbReference>
<evidence type="ECO:0000313" key="1">
    <source>
        <dbReference type="EMBL" id="PHD63345.1"/>
    </source>
</evidence>